<dbReference type="Proteomes" id="UP000199055">
    <property type="component" value="Unassembled WGS sequence"/>
</dbReference>
<reference evidence="1 2" key="1">
    <citation type="submission" date="2016-10" db="EMBL/GenBank/DDBJ databases">
        <authorList>
            <person name="de Groot N.N."/>
        </authorList>
    </citation>
    <scope>NUCLEOTIDE SEQUENCE [LARGE SCALE GENOMIC DNA]</scope>
    <source>
        <strain evidence="1 2">CGMCC 4.3519</strain>
    </source>
</reference>
<evidence type="ECO:0000313" key="2">
    <source>
        <dbReference type="Proteomes" id="UP000199055"/>
    </source>
</evidence>
<gene>
    <name evidence="1" type="ORF">SAMN05216481_101419</name>
</gene>
<sequence length="62" mass="6701">MSPVDSIHAAAYFEVIEPLLGDEQLVVASLPLLGEEAARLMLSELDATRVSDATRKAIAEYL</sequence>
<name>A0A1H8ZAV3_9ACTN</name>
<proteinExistence type="predicted"/>
<organism evidence="1 2">
    <name type="scientific">Streptomyces radiopugnans</name>
    <dbReference type="NCBI Taxonomy" id="403935"/>
    <lineage>
        <taxon>Bacteria</taxon>
        <taxon>Bacillati</taxon>
        <taxon>Actinomycetota</taxon>
        <taxon>Actinomycetes</taxon>
        <taxon>Kitasatosporales</taxon>
        <taxon>Streptomycetaceae</taxon>
        <taxon>Streptomyces</taxon>
    </lineage>
</organism>
<evidence type="ECO:0000313" key="1">
    <source>
        <dbReference type="EMBL" id="SEP61503.1"/>
    </source>
</evidence>
<keyword evidence="2" id="KW-1185">Reference proteome</keyword>
<dbReference type="AlphaFoldDB" id="A0A1H8ZAV3"/>
<protein>
    <submittedName>
        <fullName evidence="1">Uncharacterized protein</fullName>
    </submittedName>
</protein>
<accession>A0A1H8ZAV3</accession>
<dbReference type="EMBL" id="FOET01000001">
    <property type="protein sequence ID" value="SEP61503.1"/>
    <property type="molecule type" value="Genomic_DNA"/>
</dbReference>